<evidence type="ECO:0000313" key="2">
    <source>
        <dbReference type="Proteomes" id="UP001500841"/>
    </source>
</evidence>
<organism evidence="1 2">
    <name type="scientific">Mucilaginibacter panaciglaebae</name>
    <dbReference type="NCBI Taxonomy" id="502331"/>
    <lineage>
        <taxon>Bacteria</taxon>
        <taxon>Pseudomonadati</taxon>
        <taxon>Bacteroidota</taxon>
        <taxon>Sphingobacteriia</taxon>
        <taxon>Sphingobacteriales</taxon>
        <taxon>Sphingobacteriaceae</taxon>
        <taxon>Mucilaginibacter</taxon>
    </lineage>
</organism>
<sequence length="104" mass="11952">MTAIYGLANLAQMANIKFSYLYRDSGNYKKHGSVVFTDNGASSLLDIESSIRFKLIDELWFYANDWQVPTLFPDSFDPYNDPTWHEFESVKFTNEPANWVGPSV</sequence>
<protein>
    <submittedName>
        <fullName evidence="1">Uncharacterized protein</fullName>
    </submittedName>
</protein>
<name>A0ABP7WZL4_9SPHI</name>
<keyword evidence="2" id="KW-1185">Reference proteome</keyword>
<dbReference type="Proteomes" id="UP001500841">
    <property type="component" value="Unassembled WGS sequence"/>
</dbReference>
<proteinExistence type="predicted"/>
<reference evidence="2" key="1">
    <citation type="journal article" date="2019" name="Int. J. Syst. Evol. Microbiol.">
        <title>The Global Catalogue of Microorganisms (GCM) 10K type strain sequencing project: providing services to taxonomists for standard genome sequencing and annotation.</title>
        <authorList>
            <consortium name="The Broad Institute Genomics Platform"/>
            <consortium name="The Broad Institute Genome Sequencing Center for Infectious Disease"/>
            <person name="Wu L."/>
            <person name="Ma J."/>
        </authorList>
    </citation>
    <scope>NUCLEOTIDE SEQUENCE [LARGE SCALE GENOMIC DNA]</scope>
    <source>
        <strain evidence="2">JCM 17085</strain>
    </source>
</reference>
<gene>
    <name evidence="1" type="ORF">GCM10022392_25530</name>
</gene>
<comment type="caution">
    <text evidence="1">The sequence shown here is derived from an EMBL/GenBank/DDBJ whole genome shotgun (WGS) entry which is preliminary data.</text>
</comment>
<dbReference type="EMBL" id="BAABCV010000009">
    <property type="protein sequence ID" value="GAA4099999.1"/>
    <property type="molecule type" value="Genomic_DNA"/>
</dbReference>
<accession>A0ABP7WZL4</accession>
<evidence type="ECO:0000313" key="1">
    <source>
        <dbReference type="EMBL" id="GAA4099999.1"/>
    </source>
</evidence>